<evidence type="ECO:0000313" key="3">
    <source>
        <dbReference type="EMBL" id="SEU20721.1"/>
    </source>
</evidence>
<dbReference type="PANTHER" id="PTHR43317:SF3">
    <property type="entry name" value="BLR2883 PROTEIN"/>
    <property type="match status" value="1"/>
</dbReference>
<name>A0A511T2L7_MYXFU</name>
<dbReference type="EMBL" id="BJXR01000028">
    <property type="protein sequence ID" value="GEN08399.1"/>
    <property type="molecule type" value="Genomic_DNA"/>
</dbReference>
<dbReference type="Gene3D" id="3.40.50.150">
    <property type="entry name" value="Vaccinia Virus protein VP39"/>
    <property type="match status" value="1"/>
</dbReference>
<dbReference type="Proteomes" id="UP000183760">
    <property type="component" value="Unassembled WGS sequence"/>
</dbReference>
<reference evidence="3 4" key="1">
    <citation type="submission" date="2016-10" db="EMBL/GenBank/DDBJ databases">
        <authorList>
            <person name="Varghese N."/>
            <person name="Submissions S."/>
        </authorList>
    </citation>
    <scope>NUCLEOTIDE SEQUENCE [LARGE SCALE GENOMIC DNA]</scope>
    <source>
        <strain evidence="3 4">DSM 16525</strain>
    </source>
</reference>
<evidence type="ECO:0000313" key="4">
    <source>
        <dbReference type="Proteomes" id="UP000183760"/>
    </source>
</evidence>
<organism evidence="2 5">
    <name type="scientific">Myxococcus fulvus</name>
    <dbReference type="NCBI Taxonomy" id="33"/>
    <lineage>
        <taxon>Bacteria</taxon>
        <taxon>Pseudomonadati</taxon>
        <taxon>Myxococcota</taxon>
        <taxon>Myxococcia</taxon>
        <taxon>Myxococcales</taxon>
        <taxon>Cystobacterineae</taxon>
        <taxon>Myxococcaceae</taxon>
        <taxon>Myxococcus</taxon>
    </lineage>
</organism>
<keyword evidence="1" id="KW-0620">Polyamine biosynthesis</keyword>
<dbReference type="STRING" id="1334629.MFUL124B02_30445"/>
<proteinExistence type="predicted"/>
<reference evidence="2 5" key="2">
    <citation type="submission" date="2019-07" db="EMBL/GenBank/DDBJ databases">
        <title>Whole genome shotgun sequence of Myxococcus fulvus NBRC 100333.</title>
        <authorList>
            <person name="Hosoyama A."/>
            <person name="Uohara A."/>
            <person name="Ohji S."/>
            <person name="Ichikawa N."/>
        </authorList>
    </citation>
    <scope>NUCLEOTIDE SEQUENCE [LARGE SCALE GENOMIC DNA]</scope>
    <source>
        <strain evidence="2 5">NBRC 100333</strain>
    </source>
</reference>
<evidence type="ECO:0000313" key="5">
    <source>
        <dbReference type="Proteomes" id="UP000321514"/>
    </source>
</evidence>
<evidence type="ECO:0000256" key="1">
    <source>
        <dbReference type="ARBA" id="ARBA00023115"/>
    </source>
</evidence>
<dbReference type="PANTHER" id="PTHR43317">
    <property type="entry name" value="THERMOSPERMINE SYNTHASE ACAULIS5"/>
    <property type="match status" value="1"/>
</dbReference>
<dbReference type="RefSeq" id="WP_046715148.1">
    <property type="nucleotide sequence ID" value="NZ_BJXR01000028.1"/>
</dbReference>
<dbReference type="OrthoDB" id="9793351at2"/>
<keyword evidence="4" id="KW-1185">Reference proteome</keyword>
<dbReference type="EMBL" id="FOIB01000006">
    <property type="protein sequence ID" value="SEU20721.1"/>
    <property type="molecule type" value="Genomic_DNA"/>
</dbReference>
<dbReference type="Proteomes" id="UP000321514">
    <property type="component" value="Unassembled WGS sequence"/>
</dbReference>
<accession>A0A511T2L7</accession>
<gene>
    <name evidence="2" type="ORF">MFU01_34360</name>
    <name evidence="3" type="ORF">SAMN05443572_106176</name>
</gene>
<evidence type="ECO:0000313" key="2">
    <source>
        <dbReference type="EMBL" id="GEN08399.1"/>
    </source>
</evidence>
<protein>
    <submittedName>
        <fullName evidence="2">Spermidine synthase</fullName>
    </submittedName>
</protein>
<dbReference type="AlphaFoldDB" id="A0A511T2L7"/>
<dbReference type="SUPFAM" id="SSF53335">
    <property type="entry name" value="S-adenosyl-L-methionine-dependent methyltransferases"/>
    <property type="match status" value="1"/>
</dbReference>
<sequence length="227" mass="24021">MKPWETLKTAHVPGVGELTLVRRGDEFVLRVRGQTLMSSRMHGSEEALAKAGCAELASRGTGRVLVGGLGFGYTVRAVLDAVGPGVQVTVAELLPTVVAWNRGPHLSPLAGAPLEDKRVSVVEADVSRVMAHNPQTFDTILLDVDNGPTALTHPDNQGLYGLPGLSNAARALRSGGTLGVWSAGPAPGFERRLEKCGFTVEVLHPHAHGTKGPRHVLFIARLGKGQR</sequence>
<dbReference type="InterPro" id="IPR029063">
    <property type="entry name" value="SAM-dependent_MTases_sf"/>
</dbReference>
<comment type="caution">
    <text evidence="2">The sequence shown here is derived from an EMBL/GenBank/DDBJ whole genome shotgun (WGS) entry which is preliminary data.</text>
</comment>
<dbReference type="GO" id="GO:0006596">
    <property type="term" value="P:polyamine biosynthetic process"/>
    <property type="evidence" value="ECO:0007669"/>
    <property type="project" value="UniProtKB-KW"/>
</dbReference>